<protein>
    <submittedName>
        <fullName evidence="1">Uncharacterized protein</fullName>
    </submittedName>
</protein>
<name>A0A9D1CNP7_9FIRM</name>
<organism evidence="1 2">
    <name type="scientific">Candidatus Avoscillospira stercorigallinarum</name>
    <dbReference type="NCBI Taxonomy" id="2840708"/>
    <lineage>
        <taxon>Bacteria</taxon>
        <taxon>Bacillati</taxon>
        <taxon>Bacillota</taxon>
        <taxon>Clostridia</taxon>
        <taxon>Eubacteriales</taxon>
        <taxon>Oscillospiraceae</taxon>
        <taxon>Oscillospiraceae incertae sedis</taxon>
        <taxon>Candidatus Avoscillospira</taxon>
    </lineage>
</organism>
<proteinExistence type="predicted"/>
<comment type="caution">
    <text evidence="1">The sequence shown here is derived from an EMBL/GenBank/DDBJ whole genome shotgun (WGS) entry which is preliminary data.</text>
</comment>
<gene>
    <name evidence="1" type="ORF">IAA67_03175</name>
</gene>
<evidence type="ECO:0000313" key="2">
    <source>
        <dbReference type="Proteomes" id="UP000886874"/>
    </source>
</evidence>
<reference evidence="1" key="1">
    <citation type="submission" date="2020-10" db="EMBL/GenBank/DDBJ databases">
        <authorList>
            <person name="Gilroy R."/>
        </authorList>
    </citation>
    <scope>NUCLEOTIDE SEQUENCE</scope>
    <source>
        <strain evidence="1">ChiSjej2B20-13462</strain>
    </source>
</reference>
<dbReference type="AlphaFoldDB" id="A0A9D1CNP7"/>
<evidence type="ECO:0000313" key="1">
    <source>
        <dbReference type="EMBL" id="HIQ69318.1"/>
    </source>
</evidence>
<sequence length="190" mass="20373">MIPEIKLTSKGAALLAKTPAGGAIPVTRWQIGTGSLPSGSSLDREALVMPLDDISIYDISESGNRATVLGQLLNQGRPEFIWEELGLWAQDPDEGEVLACYGNAFGAGEHIQAGTAQLREFIFGAVLIFDQAASVTAVIDTSLLFIPLREKAQPNGVATLDENGKVPRKQLPDFLLTAEPFQVYYNGGED</sequence>
<dbReference type="EMBL" id="DVFN01000051">
    <property type="protein sequence ID" value="HIQ69318.1"/>
    <property type="molecule type" value="Genomic_DNA"/>
</dbReference>
<reference evidence="1" key="2">
    <citation type="journal article" date="2021" name="PeerJ">
        <title>Extensive microbial diversity within the chicken gut microbiome revealed by metagenomics and culture.</title>
        <authorList>
            <person name="Gilroy R."/>
            <person name="Ravi A."/>
            <person name="Getino M."/>
            <person name="Pursley I."/>
            <person name="Horton D.L."/>
            <person name="Alikhan N.F."/>
            <person name="Baker D."/>
            <person name="Gharbi K."/>
            <person name="Hall N."/>
            <person name="Watson M."/>
            <person name="Adriaenssens E.M."/>
            <person name="Foster-Nyarko E."/>
            <person name="Jarju S."/>
            <person name="Secka A."/>
            <person name="Antonio M."/>
            <person name="Oren A."/>
            <person name="Chaudhuri R.R."/>
            <person name="La Ragione R."/>
            <person name="Hildebrand F."/>
            <person name="Pallen M.J."/>
        </authorList>
    </citation>
    <scope>NUCLEOTIDE SEQUENCE</scope>
    <source>
        <strain evidence="1">ChiSjej2B20-13462</strain>
    </source>
</reference>
<dbReference type="Proteomes" id="UP000886874">
    <property type="component" value="Unassembled WGS sequence"/>
</dbReference>
<accession>A0A9D1CNP7</accession>